<accession>A0A6V7VHL1</accession>
<protein>
    <submittedName>
        <fullName evidence="2">Uncharacterized protein</fullName>
    </submittedName>
</protein>
<keyword evidence="1" id="KW-0812">Transmembrane</keyword>
<name>A0A6V7VHL1_MELEN</name>
<evidence type="ECO:0000256" key="1">
    <source>
        <dbReference type="SAM" id="Phobius"/>
    </source>
</evidence>
<feature type="transmembrane region" description="Helical" evidence="1">
    <location>
        <begin position="83"/>
        <end position="104"/>
    </location>
</feature>
<organism evidence="2 3">
    <name type="scientific">Meloidogyne enterolobii</name>
    <name type="common">Root-knot nematode worm</name>
    <name type="synonym">Meloidogyne mayaguensis</name>
    <dbReference type="NCBI Taxonomy" id="390850"/>
    <lineage>
        <taxon>Eukaryota</taxon>
        <taxon>Metazoa</taxon>
        <taxon>Ecdysozoa</taxon>
        <taxon>Nematoda</taxon>
        <taxon>Chromadorea</taxon>
        <taxon>Rhabditida</taxon>
        <taxon>Tylenchina</taxon>
        <taxon>Tylenchomorpha</taxon>
        <taxon>Tylenchoidea</taxon>
        <taxon>Meloidogynidae</taxon>
        <taxon>Meloidogyninae</taxon>
        <taxon>Meloidogyne</taxon>
    </lineage>
</organism>
<keyword evidence="1" id="KW-0472">Membrane</keyword>
<evidence type="ECO:0000313" key="3">
    <source>
        <dbReference type="Proteomes" id="UP000580250"/>
    </source>
</evidence>
<gene>
    <name evidence="2" type="ORF">MENT_LOCUS25310</name>
</gene>
<feature type="transmembrane region" description="Helical" evidence="1">
    <location>
        <begin position="138"/>
        <end position="165"/>
    </location>
</feature>
<sequence>MKQIKQHKPIPAELLFEIINCVNCYPEELLDQMKITKKLVIYKNFSSSSKIFYKFSGNILLKKRNKLMADYLSSKTKLIIEKFTIFICRLIFAMKFLLSLEYIFGSNYNCLSCCSFVFTLHYYNIASNFHCGYCYNWFLYWVIVYGNSIMFLAIISFCLTCIFAGRLGLLSIRQRSLINKLNQFRDEFIVYVNSRFPVPA</sequence>
<reference evidence="2 3" key="1">
    <citation type="submission" date="2020-08" db="EMBL/GenBank/DDBJ databases">
        <authorList>
            <person name="Koutsovoulos G."/>
            <person name="Danchin GJ E."/>
        </authorList>
    </citation>
    <scope>NUCLEOTIDE SEQUENCE [LARGE SCALE GENOMIC DNA]</scope>
</reference>
<proteinExistence type="predicted"/>
<keyword evidence="1" id="KW-1133">Transmembrane helix</keyword>
<dbReference type="Proteomes" id="UP000580250">
    <property type="component" value="Unassembled WGS sequence"/>
</dbReference>
<dbReference type="EMBL" id="CAJEWN010000222">
    <property type="protein sequence ID" value="CAD2173691.1"/>
    <property type="molecule type" value="Genomic_DNA"/>
</dbReference>
<comment type="caution">
    <text evidence="2">The sequence shown here is derived from an EMBL/GenBank/DDBJ whole genome shotgun (WGS) entry which is preliminary data.</text>
</comment>
<dbReference type="AlphaFoldDB" id="A0A6V7VHL1"/>
<evidence type="ECO:0000313" key="2">
    <source>
        <dbReference type="EMBL" id="CAD2173691.1"/>
    </source>
</evidence>